<dbReference type="HOGENOM" id="CLU_2678903_0_0_2"/>
<dbReference type="AlphaFoldDB" id="G7WL14"/>
<accession>G7WL14</accession>
<dbReference type="KEGG" id="mhi:Mhar_0177"/>
<dbReference type="PATRIC" id="fig|1110509.7.peg.197"/>
<reference evidence="1 2" key="1">
    <citation type="journal article" date="2012" name="PLoS ONE">
        <title>The genome characteristics and predicted function of methyl-group oxidation pathway in the obligate aceticlastic methanogens, Methanosaeta spp.</title>
        <authorList>
            <person name="Zhu J."/>
            <person name="Zheng H."/>
            <person name="Ai G."/>
            <person name="Zhang G."/>
            <person name="Liu D."/>
            <person name="Liu X."/>
            <person name="Dong X."/>
        </authorList>
    </citation>
    <scope>NUCLEOTIDE SEQUENCE [LARGE SCALE GENOMIC DNA]</scope>
    <source>
        <strain evidence="1 2">6Ac</strain>
    </source>
</reference>
<dbReference type="Proteomes" id="UP000005877">
    <property type="component" value="Chromosome"/>
</dbReference>
<protein>
    <submittedName>
        <fullName evidence="1">Uncharacterized protein</fullName>
    </submittedName>
</protein>
<organism evidence="1 2">
    <name type="scientific">Methanothrix harundinacea (strain 6Ac)</name>
    <name type="common">Methanosaeta harundinacea</name>
    <dbReference type="NCBI Taxonomy" id="1110509"/>
    <lineage>
        <taxon>Archaea</taxon>
        <taxon>Methanobacteriati</taxon>
        <taxon>Methanobacteriota</taxon>
        <taxon>Stenosarchaea group</taxon>
        <taxon>Methanomicrobia</taxon>
        <taxon>Methanotrichales</taxon>
        <taxon>Methanotrichaceae</taxon>
        <taxon>Methanothrix</taxon>
    </lineage>
</organism>
<dbReference type="GeneID" id="12509346"/>
<gene>
    <name evidence="1" type="ordered locus">Mhar_0177</name>
</gene>
<sequence length="74" mass="8489">MASELSLEETKSELMEKVAEQIENLHSKKFGEDHKINWYYYDDVLGEGDGKCTACGGKFTIRLKQSCARRGDWL</sequence>
<name>G7WL14_METH6</name>
<dbReference type="RefSeq" id="WP_014585756.1">
    <property type="nucleotide sequence ID" value="NC_017527.1"/>
</dbReference>
<evidence type="ECO:0000313" key="2">
    <source>
        <dbReference type="Proteomes" id="UP000005877"/>
    </source>
</evidence>
<keyword evidence="2" id="KW-1185">Reference proteome</keyword>
<evidence type="ECO:0000313" key="1">
    <source>
        <dbReference type="EMBL" id="AET63568.1"/>
    </source>
</evidence>
<dbReference type="EMBL" id="CP003117">
    <property type="protein sequence ID" value="AET63568.1"/>
    <property type="molecule type" value="Genomic_DNA"/>
</dbReference>
<proteinExistence type="predicted"/>